<accession>A0ABN7ZEB6</accession>
<dbReference type="Proteomes" id="UP000706525">
    <property type="component" value="Unassembled WGS sequence"/>
</dbReference>
<reference evidence="1 2" key="1">
    <citation type="submission" date="2021-08" db="EMBL/GenBank/DDBJ databases">
        <authorList>
            <person name="Peeters C."/>
        </authorList>
    </citation>
    <scope>NUCLEOTIDE SEQUENCE [LARGE SCALE GENOMIC DNA]</scope>
    <source>
        <strain evidence="1 2">LMG 32289</strain>
    </source>
</reference>
<keyword evidence="2" id="KW-1185">Reference proteome</keyword>
<organism evidence="1 2">
    <name type="scientific">Cupriavidus pampae</name>
    <dbReference type="NCBI Taxonomy" id="659251"/>
    <lineage>
        <taxon>Bacteria</taxon>
        <taxon>Pseudomonadati</taxon>
        <taxon>Pseudomonadota</taxon>
        <taxon>Betaproteobacteria</taxon>
        <taxon>Burkholderiales</taxon>
        <taxon>Burkholderiaceae</taxon>
        <taxon>Cupriavidus</taxon>
    </lineage>
</organism>
<protein>
    <submittedName>
        <fullName evidence="1">Uncharacterized protein</fullName>
    </submittedName>
</protein>
<sequence length="210" mass="24133">MARRVEHQHKRRHLDPHRVFTEIRGKIGEQLQDPALQVRRLSNEELAIGTFVPSWIVNDCRISDYPFIGARYVSRVTGEVFIVEGSHPEQPLLICREVGFLRSFFDNGVRRVAISVEGWLENVMHVYSTNQIHLGMQGGELAELNGELTVRRSYPGLKFRAYLRYLSDHHRLWRLARTLCARLQSLVRRRAVKAKVPSAEQSAGDASPTH</sequence>
<dbReference type="RefSeq" id="WP_223993970.1">
    <property type="nucleotide sequence ID" value="NZ_CAJZAG010000012.1"/>
</dbReference>
<dbReference type="EMBL" id="CAJZAG010000012">
    <property type="protein sequence ID" value="CAG9183678.1"/>
    <property type="molecule type" value="Genomic_DNA"/>
</dbReference>
<comment type="caution">
    <text evidence="1">The sequence shown here is derived from an EMBL/GenBank/DDBJ whole genome shotgun (WGS) entry which is preliminary data.</text>
</comment>
<evidence type="ECO:0000313" key="1">
    <source>
        <dbReference type="EMBL" id="CAG9183678.1"/>
    </source>
</evidence>
<name>A0ABN7ZEB6_9BURK</name>
<gene>
    <name evidence="1" type="ORF">LMG32289_05388</name>
</gene>
<proteinExistence type="predicted"/>
<evidence type="ECO:0000313" key="2">
    <source>
        <dbReference type="Proteomes" id="UP000706525"/>
    </source>
</evidence>